<protein>
    <submittedName>
        <fullName evidence="7">DUF202 domain-containing protein</fullName>
    </submittedName>
</protein>
<proteinExistence type="predicted"/>
<dbReference type="Pfam" id="PF02656">
    <property type="entry name" value="DUF202"/>
    <property type="match status" value="1"/>
</dbReference>
<feature type="domain" description="DUF202" evidence="6">
    <location>
        <begin position="4"/>
        <end position="63"/>
    </location>
</feature>
<dbReference type="GO" id="GO:0012505">
    <property type="term" value="C:endomembrane system"/>
    <property type="evidence" value="ECO:0007669"/>
    <property type="project" value="UniProtKB-SubCell"/>
</dbReference>
<comment type="subcellular location">
    <subcellularLocation>
        <location evidence="1">Endomembrane system</location>
        <topology evidence="1">Multi-pass membrane protein</topology>
    </subcellularLocation>
</comment>
<evidence type="ECO:0000313" key="7">
    <source>
        <dbReference type="EMBL" id="QLJ99719.1"/>
    </source>
</evidence>
<organism evidence="7">
    <name type="scientific">Micromonospora carbonacea</name>
    <dbReference type="NCBI Taxonomy" id="47853"/>
    <lineage>
        <taxon>Bacteria</taxon>
        <taxon>Bacillati</taxon>
        <taxon>Actinomycetota</taxon>
        <taxon>Actinomycetes</taxon>
        <taxon>Micromonosporales</taxon>
        <taxon>Micromonosporaceae</taxon>
        <taxon>Micromonospora</taxon>
    </lineage>
</organism>
<gene>
    <name evidence="7" type="ORF">HZU44_06320</name>
</gene>
<evidence type="ECO:0000256" key="5">
    <source>
        <dbReference type="SAM" id="Phobius"/>
    </source>
</evidence>
<keyword evidence="2 5" id="KW-0812">Transmembrane</keyword>
<evidence type="ECO:0000256" key="4">
    <source>
        <dbReference type="ARBA" id="ARBA00023136"/>
    </source>
</evidence>
<feature type="transmembrane region" description="Helical" evidence="5">
    <location>
        <begin position="15"/>
        <end position="35"/>
    </location>
</feature>
<evidence type="ECO:0000256" key="2">
    <source>
        <dbReference type="ARBA" id="ARBA00022692"/>
    </source>
</evidence>
<evidence type="ECO:0000256" key="1">
    <source>
        <dbReference type="ARBA" id="ARBA00004127"/>
    </source>
</evidence>
<reference evidence="7" key="1">
    <citation type="submission" date="2020-08" db="EMBL/GenBank/DDBJ databases">
        <title>A bifunctional nitrone conjugated secondary metabolite targeting the ribosome.</title>
        <authorList>
            <person name="Limbrick E.M."/>
            <person name="Graf M."/>
            <person name="Derewacz D.K."/>
            <person name="Nguyen F."/>
            <person name="Spraggins J.M."/>
            <person name="Wieland M."/>
            <person name="Ynigez-Gutierrez A.E."/>
            <person name="Reisman B.J."/>
            <person name="Zinshteyn B."/>
            <person name="McCulloch K."/>
            <person name="Iverson T.M."/>
            <person name="Green R."/>
            <person name="Wilson D.N."/>
            <person name="Bachmann B.O."/>
        </authorList>
    </citation>
    <scope>NUCLEOTIDE SEQUENCE</scope>
    <source>
        <strain evidence="7">Africana</strain>
    </source>
</reference>
<keyword evidence="3 5" id="KW-1133">Transmembrane helix</keyword>
<dbReference type="InterPro" id="IPR003807">
    <property type="entry name" value="DUF202"/>
</dbReference>
<evidence type="ECO:0000256" key="3">
    <source>
        <dbReference type="ARBA" id="ARBA00022989"/>
    </source>
</evidence>
<dbReference type="EMBL" id="CP058905">
    <property type="protein sequence ID" value="QLJ99719.1"/>
    <property type="molecule type" value="Genomic_DNA"/>
</dbReference>
<sequence length="96" mass="9643">MTGDPGLQPERTRLAWRRSLLALTVVTVLSVRLALTGDAAGAVLAGAAVAGWAATLALCWGRAIGSGPVRATSRTMPAIALAAAGQAALGVLLILR</sequence>
<keyword evidence="4 5" id="KW-0472">Membrane</keyword>
<accession>A0A7D5Y9V3</accession>
<dbReference type="AlphaFoldDB" id="A0A7D5Y9V3"/>
<evidence type="ECO:0000259" key="6">
    <source>
        <dbReference type="Pfam" id="PF02656"/>
    </source>
</evidence>
<name>A0A7D5Y9V3_9ACTN</name>
<feature type="transmembrane region" description="Helical" evidence="5">
    <location>
        <begin position="75"/>
        <end position="95"/>
    </location>
</feature>
<feature type="transmembrane region" description="Helical" evidence="5">
    <location>
        <begin position="42"/>
        <end position="63"/>
    </location>
</feature>